<dbReference type="GO" id="GO:0005886">
    <property type="term" value="C:plasma membrane"/>
    <property type="evidence" value="ECO:0007669"/>
    <property type="project" value="TreeGrafter"/>
</dbReference>
<feature type="transmembrane region" description="Helical" evidence="6">
    <location>
        <begin position="538"/>
        <end position="558"/>
    </location>
</feature>
<feature type="transmembrane region" description="Helical" evidence="6">
    <location>
        <begin position="470"/>
        <end position="496"/>
    </location>
</feature>
<accession>A0A9P8L1Y3</accession>
<feature type="transmembrane region" description="Helical" evidence="6">
    <location>
        <begin position="69"/>
        <end position="91"/>
    </location>
</feature>
<dbReference type="SUPFAM" id="SSF103473">
    <property type="entry name" value="MFS general substrate transporter"/>
    <property type="match status" value="1"/>
</dbReference>
<sequence>MGLGILQDTELEHVPGTCYVLDDESRPQVSNTSLELKYDRRGSVPIILVPQPSDDPNDPLNWPLWKRDLILVVLSVASVMAATLGPILAANTLTFTLYFRRDFTQIALLTGYHLCGCGVAGVLFVASARVWGKRHLYLLGSVLLIVGSAWAGRSRSYSSLLWARIIQGVAVAPFEALVNASVGDLYFVHQRGKRMALSNLSLFGGAFFTPVIVGKMTHSLGWPWPFYFVAIFSGVVLPMVFFLVPETSFKREARLNTDIASTDDFHRQQQFEGTPEMRDSPGGQNTPRNESLGGPQEDIEQKRLTQPGEASLEKQKDLNQGAPPEKVSFAKSLLPFNGRKTDESFFKLLLRPFPLFFHPAVLWACLIQGTLIGWTVLMGIVLAAIFLGPPLFFNEAETGYLYSGAFIGAVLGFVLAGAISDWSAKLLTRMNKGIYEPEFRMILVIPQMIVGCAGLYGFGITSNNTAKYGWFIPDFFFALEVMGMVLGAVTSALYIVDAHREIAVEAFTCLLMFKNFFSFGLTWSAYGWLLKFGITKTFHIIASVQLVVCLLTIPMFFLQIMTTVGSFVGGLGRAICFATSWIFCFPCMVCLFVQSREEKRKAHLRQKDLEASSIQEIASPRGVAEGHWPVGHQYTPVNRVELESSLPLPVECVELAPPHHEGPLGEPRLLKNKISSRKSPDRTSYPLYTDVREEEWNQEVAPGGWKPREDDREVRSEPEDGIDATLYKPTKLTEELEPPTGSAVPWTDDGPAPPSHYIYRASAKEHDADPDGAGVALDDAEWLTNALNQSPISVVQAQLNNAMDVDGPLPRGISPNSVTEPQPGSFIGTWIHALPEHSEHQPTGIPGDDHSMHGGESTDVADSAEASVENSPMGGHLQSDRPFLCFDCPKSYARKCDLKYEFSFSLKRSLPDPYKALQRY</sequence>
<protein>
    <recommendedName>
        <fullName evidence="7">Major facilitator superfamily (MFS) profile domain-containing protein</fullName>
    </recommendedName>
</protein>
<dbReference type="InterPro" id="IPR036259">
    <property type="entry name" value="MFS_trans_sf"/>
</dbReference>
<feature type="transmembrane region" description="Helical" evidence="6">
    <location>
        <begin position="165"/>
        <end position="188"/>
    </location>
</feature>
<feature type="region of interest" description="Disordered" evidence="5">
    <location>
        <begin position="699"/>
        <end position="718"/>
    </location>
</feature>
<dbReference type="OrthoDB" id="2585655at2759"/>
<dbReference type="InterPro" id="IPR011701">
    <property type="entry name" value="MFS"/>
</dbReference>
<evidence type="ECO:0000256" key="4">
    <source>
        <dbReference type="ARBA" id="ARBA00023136"/>
    </source>
</evidence>
<dbReference type="Gene3D" id="1.20.1250.20">
    <property type="entry name" value="MFS general substrate transporter like domains"/>
    <property type="match status" value="1"/>
</dbReference>
<feature type="compositionally biased region" description="Basic and acidic residues" evidence="5">
    <location>
        <begin position="706"/>
        <end position="718"/>
    </location>
</feature>
<evidence type="ECO:0000256" key="1">
    <source>
        <dbReference type="ARBA" id="ARBA00004141"/>
    </source>
</evidence>
<feature type="transmembrane region" description="Helical" evidence="6">
    <location>
        <begin position="224"/>
        <end position="244"/>
    </location>
</feature>
<keyword evidence="4 6" id="KW-0472">Membrane</keyword>
<organism evidence="8 9">
    <name type="scientific">Glutinoglossum americanum</name>
    <dbReference type="NCBI Taxonomy" id="1670608"/>
    <lineage>
        <taxon>Eukaryota</taxon>
        <taxon>Fungi</taxon>
        <taxon>Dikarya</taxon>
        <taxon>Ascomycota</taxon>
        <taxon>Pezizomycotina</taxon>
        <taxon>Geoglossomycetes</taxon>
        <taxon>Geoglossales</taxon>
        <taxon>Geoglossaceae</taxon>
        <taxon>Glutinoglossum</taxon>
    </lineage>
</organism>
<dbReference type="PANTHER" id="PTHR23502:SF29">
    <property type="entry name" value="TRANSPORTER, PUTATIVE (AFU_ORTHOLOGUE AFUA_6G06680)-RELATED"/>
    <property type="match status" value="1"/>
</dbReference>
<dbReference type="PROSITE" id="PS50850">
    <property type="entry name" value="MFS"/>
    <property type="match status" value="1"/>
</dbReference>
<feature type="compositionally biased region" description="Basic and acidic residues" evidence="5">
    <location>
        <begin position="270"/>
        <end position="279"/>
    </location>
</feature>
<feature type="transmembrane region" description="Helical" evidence="6">
    <location>
        <begin position="200"/>
        <end position="218"/>
    </location>
</feature>
<evidence type="ECO:0000313" key="8">
    <source>
        <dbReference type="EMBL" id="KAH0543489.1"/>
    </source>
</evidence>
<feature type="transmembrane region" description="Helical" evidence="6">
    <location>
        <begin position="502"/>
        <end position="526"/>
    </location>
</feature>
<reference evidence="8" key="1">
    <citation type="submission" date="2021-03" db="EMBL/GenBank/DDBJ databases">
        <title>Comparative genomics and phylogenomic investigation of the class Geoglossomycetes provide insights into ecological specialization and systematics.</title>
        <authorList>
            <person name="Melie T."/>
            <person name="Pirro S."/>
            <person name="Miller A.N."/>
            <person name="Quandt A."/>
        </authorList>
    </citation>
    <scope>NUCLEOTIDE SEQUENCE</scope>
    <source>
        <strain evidence="8">GBOQ0MN5Z8</strain>
    </source>
</reference>
<dbReference type="InterPro" id="IPR020846">
    <property type="entry name" value="MFS_dom"/>
</dbReference>
<evidence type="ECO:0000256" key="2">
    <source>
        <dbReference type="ARBA" id="ARBA00022692"/>
    </source>
</evidence>
<dbReference type="Pfam" id="PF07690">
    <property type="entry name" value="MFS_1"/>
    <property type="match status" value="1"/>
</dbReference>
<dbReference type="EMBL" id="JAGHQL010000031">
    <property type="protein sequence ID" value="KAH0543489.1"/>
    <property type="molecule type" value="Genomic_DNA"/>
</dbReference>
<comment type="caution">
    <text evidence="8">The sequence shown here is derived from an EMBL/GenBank/DDBJ whole genome shotgun (WGS) entry which is preliminary data.</text>
</comment>
<feature type="region of interest" description="Disordered" evidence="5">
    <location>
        <begin position="837"/>
        <end position="860"/>
    </location>
</feature>
<name>A0A9P8L1Y3_9PEZI</name>
<dbReference type="GO" id="GO:0022857">
    <property type="term" value="F:transmembrane transporter activity"/>
    <property type="evidence" value="ECO:0007669"/>
    <property type="project" value="InterPro"/>
</dbReference>
<proteinExistence type="predicted"/>
<feature type="transmembrane region" description="Helical" evidence="6">
    <location>
        <begin position="439"/>
        <end position="458"/>
    </location>
</feature>
<evidence type="ECO:0000256" key="3">
    <source>
        <dbReference type="ARBA" id="ARBA00022989"/>
    </source>
</evidence>
<keyword evidence="2 6" id="KW-0812">Transmembrane</keyword>
<feature type="domain" description="Major facilitator superfamily (MFS) profile" evidence="7">
    <location>
        <begin position="70"/>
        <end position="560"/>
    </location>
</feature>
<evidence type="ECO:0000256" key="5">
    <source>
        <dbReference type="SAM" id="MobiDB-lite"/>
    </source>
</evidence>
<feature type="transmembrane region" description="Helical" evidence="6">
    <location>
        <begin position="400"/>
        <end position="419"/>
    </location>
</feature>
<evidence type="ECO:0000313" key="9">
    <source>
        <dbReference type="Proteomes" id="UP000698800"/>
    </source>
</evidence>
<gene>
    <name evidence="8" type="ORF">FGG08_002157</name>
</gene>
<keyword evidence="9" id="KW-1185">Reference proteome</keyword>
<comment type="subcellular location">
    <subcellularLocation>
        <location evidence="1">Membrane</location>
        <topology evidence="1">Multi-pass membrane protein</topology>
    </subcellularLocation>
</comment>
<dbReference type="PANTHER" id="PTHR23502">
    <property type="entry name" value="MAJOR FACILITATOR SUPERFAMILY"/>
    <property type="match status" value="1"/>
</dbReference>
<evidence type="ECO:0000256" key="6">
    <source>
        <dbReference type="SAM" id="Phobius"/>
    </source>
</evidence>
<feature type="transmembrane region" description="Helical" evidence="6">
    <location>
        <begin position="103"/>
        <end position="124"/>
    </location>
</feature>
<feature type="region of interest" description="Disordered" evidence="5">
    <location>
        <begin position="659"/>
        <end position="685"/>
    </location>
</feature>
<feature type="transmembrane region" description="Helical" evidence="6">
    <location>
        <begin position="348"/>
        <end position="366"/>
    </location>
</feature>
<evidence type="ECO:0000259" key="7">
    <source>
        <dbReference type="PROSITE" id="PS50850"/>
    </source>
</evidence>
<feature type="transmembrane region" description="Helical" evidence="6">
    <location>
        <begin position="372"/>
        <end position="393"/>
    </location>
</feature>
<keyword evidence="3 6" id="KW-1133">Transmembrane helix</keyword>
<feature type="region of interest" description="Disordered" evidence="5">
    <location>
        <begin position="270"/>
        <end position="299"/>
    </location>
</feature>
<dbReference type="Proteomes" id="UP000698800">
    <property type="component" value="Unassembled WGS sequence"/>
</dbReference>
<feature type="transmembrane region" description="Helical" evidence="6">
    <location>
        <begin position="136"/>
        <end position="153"/>
    </location>
</feature>
<dbReference type="AlphaFoldDB" id="A0A9P8L1Y3"/>
<feature type="transmembrane region" description="Helical" evidence="6">
    <location>
        <begin position="570"/>
        <end position="593"/>
    </location>
</feature>